<name>A4JV60_BURVG</name>
<reference evidence="3 4" key="1">
    <citation type="submission" date="2007-03" db="EMBL/GenBank/DDBJ databases">
        <title>Complete sequence of plasmid pBVIE02 of Burkholderia vietnamiensis G4.</title>
        <authorList>
            <consortium name="US DOE Joint Genome Institute"/>
            <person name="Copeland A."/>
            <person name="Lucas S."/>
            <person name="Lapidus A."/>
            <person name="Barry K."/>
            <person name="Detter J.C."/>
            <person name="Glavina del Rio T."/>
            <person name="Hammon N."/>
            <person name="Israni S."/>
            <person name="Dalin E."/>
            <person name="Tice H."/>
            <person name="Pitluck S."/>
            <person name="Chain P."/>
            <person name="Malfatti S."/>
            <person name="Shin M."/>
            <person name="Vergez L."/>
            <person name="Schmutz J."/>
            <person name="Larimer F."/>
            <person name="Land M."/>
            <person name="Hauser L."/>
            <person name="Kyrpides N."/>
            <person name="Tiedje J."/>
            <person name="Richardson P."/>
        </authorList>
    </citation>
    <scope>NUCLEOTIDE SEQUENCE [LARGE SCALE GENOMIC DNA]</scope>
    <source>
        <strain evidence="4">G4 / LMG 22486</strain>
        <plasmid evidence="3 4">pBVIE02</plasmid>
    </source>
</reference>
<dbReference type="EMBL" id="CP000618">
    <property type="protein sequence ID" value="ABO60163.1"/>
    <property type="molecule type" value="Genomic_DNA"/>
</dbReference>
<evidence type="ECO:0000256" key="1">
    <source>
        <dbReference type="SAM" id="MobiDB-lite"/>
    </source>
</evidence>
<proteinExistence type="predicted"/>
<gene>
    <name evidence="3" type="ordered locus">Bcep1808_7285</name>
</gene>
<dbReference type="KEGG" id="bvi:Bcep1808_7285"/>
<feature type="region of interest" description="Disordered" evidence="1">
    <location>
        <begin position="37"/>
        <end position="65"/>
    </location>
</feature>
<dbReference type="InterPro" id="IPR007029">
    <property type="entry name" value="YHS_dom"/>
</dbReference>
<feature type="domain" description="YHS" evidence="2">
    <location>
        <begin position="58"/>
        <end position="100"/>
    </location>
</feature>
<accession>A4JV60</accession>
<keyword evidence="3" id="KW-0614">Plasmid</keyword>
<organism evidence="3 4">
    <name type="scientific">Burkholderia vietnamiensis (strain G4 / LMG 22486)</name>
    <name type="common">Burkholderia cepacia (strain R1808)</name>
    <dbReference type="NCBI Taxonomy" id="269482"/>
    <lineage>
        <taxon>Bacteria</taxon>
        <taxon>Pseudomonadati</taxon>
        <taxon>Pseudomonadota</taxon>
        <taxon>Betaproteobacteria</taxon>
        <taxon>Burkholderiales</taxon>
        <taxon>Burkholderiaceae</taxon>
        <taxon>Burkholderia</taxon>
        <taxon>Burkholderia cepacia complex</taxon>
    </lineage>
</organism>
<dbReference type="HOGENOM" id="CLU_2272095_0_0_4"/>
<evidence type="ECO:0000313" key="4">
    <source>
        <dbReference type="Proteomes" id="UP000002287"/>
    </source>
</evidence>
<dbReference type="Proteomes" id="UP000002287">
    <property type="component" value="Plasmid pBVIE02"/>
</dbReference>
<protein>
    <submittedName>
        <fullName evidence="3">YHS domain protein</fullName>
    </submittedName>
</protein>
<dbReference type="AlphaFoldDB" id="A4JV60"/>
<geneLocation type="plasmid" evidence="3 4">
    <name>pBVIE02</name>
</geneLocation>
<evidence type="ECO:0000259" key="2">
    <source>
        <dbReference type="Pfam" id="PF04945"/>
    </source>
</evidence>
<sequence>MWPKWRSMMQWLSSNWIWLLLAVGVFLMMRRGGMACGMGGHRHTSREQPATDDRSPHDPVSGQSVDGAHALTSIFDGQTYYFESEQSRAEFNKDPQRFARGGTHRHHGGC</sequence>
<evidence type="ECO:0000313" key="3">
    <source>
        <dbReference type="EMBL" id="ABO60163.1"/>
    </source>
</evidence>
<dbReference type="Pfam" id="PF04945">
    <property type="entry name" value="YHS"/>
    <property type="match status" value="1"/>
</dbReference>
<feature type="compositionally biased region" description="Basic and acidic residues" evidence="1">
    <location>
        <begin position="45"/>
        <end position="57"/>
    </location>
</feature>